<dbReference type="RefSeq" id="WP_163967839.1">
    <property type="nucleotide sequence ID" value="NZ_JAAIVB010000078.1"/>
</dbReference>
<feature type="domain" description="N-acetyltransferase" evidence="1">
    <location>
        <begin position="25"/>
        <end position="180"/>
    </location>
</feature>
<accession>A0A6B3SSG8</accession>
<keyword evidence="3" id="KW-1185">Reference proteome</keyword>
<evidence type="ECO:0000259" key="1">
    <source>
        <dbReference type="PROSITE" id="PS51186"/>
    </source>
</evidence>
<gene>
    <name evidence="2" type="ORF">G3574_22700</name>
</gene>
<proteinExistence type="predicted"/>
<reference evidence="2 3" key="1">
    <citation type="submission" date="2020-02" db="EMBL/GenBank/DDBJ databases">
        <authorList>
            <person name="Kim M.K."/>
        </authorList>
    </citation>
    <scope>NUCLEOTIDE SEQUENCE [LARGE SCALE GENOMIC DNA]</scope>
    <source>
        <strain evidence="2 3">17J57-3</strain>
    </source>
</reference>
<keyword evidence="2" id="KW-0808">Transferase</keyword>
<dbReference type="AlphaFoldDB" id="A0A6B3SSG8"/>
<dbReference type="Gene3D" id="3.40.630.30">
    <property type="match status" value="1"/>
</dbReference>
<evidence type="ECO:0000313" key="3">
    <source>
        <dbReference type="Proteomes" id="UP000482155"/>
    </source>
</evidence>
<dbReference type="SUPFAM" id="SSF55729">
    <property type="entry name" value="Acyl-CoA N-acyltransferases (Nat)"/>
    <property type="match status" value="1"/>
</dbReference>
<dbReference type="InterPro" id="IPR000182">
    <property type="entry name" value="GNAT_dom"/>
</dbReference>
<organism evidence="2 3">
    <name type="scientific">Noviherbaspirillum galbum</name>
    <dbReference type="NCBI Taxonomy" id="2709383"/>
    <lineage>
        <taxon>Bacteria</taxon>
        <taxon>Pseudomonadati</taxon>
        <taxon>Pseudomonadota</taxon>
        <taxon>Betaproteobacteria</taxon>
        <taxon>Burkholderiales</taxon>
        <taxon>Oxalobacteraceae</taxon>
        <taxon>Noviherbaspirillum</taxon>
    </lineage>
</organism>
<dbReference type="Proteomes" id="UP000482155">
    <property type="component" value="Unassembled WGS sequence"/>
</dbReference>
<dbReference type="Pfam" id="PF00583">
    <property type="entry name" value="Acetyltransf_1"/>
    <property type="match status" value="1"/>
</dbReference>
<dbReference type="EMBL" id="JAAIVB010000078">
    <property type="protein sequence ID" value="NEX63900.1"/>
    <property type="molecule type" value="Genomic_DNA"/>
</dbReference>
<dbReference type="PROSITE" id="PS51186">
    <property type="entry name" value="GNAT"/>
    <property type="match status" value="1"/>
</dbReference>
<protein>
    <submittedName>
        <fullName evidence="2">GNAT family N-acetyltransferase</fullName>
    </submittedName>
</protein>
<name>A0A6B3SSG8_9BURK</name>
<dbReference type="InterPro" id="IPR016181">
    <property type="entry name" value="Acyl_CoA_acyltransferase"/>
</dbReference>
<sequence length="212" mass="23254">MPIRWIVPDTSPLPLGAYRGFVFNLEGRRLFPRLVQAMIWGNSRRYADLLGPGHAVMQAAGWREADGMPVCVSAMHGGRIAGVAWARRIILGNDELGCNLSFAVHPELEGRGVARLATAFAFELLYRERPRPVVANVQTREANHRAIALARSLGFHAPRLARVPAPLSGEAEGPPFITLRADAAALHCITEDLLMKRLGWNAAHAIREGMRA</sequence>
<comment type="caution">
    <text evidence="2">The sequence shown here is derived from an EMBL/GenBank/DDBJ whole genome shotgun (WGS) entry which is preliminary data.</text>
</comment>
<evidence type="ECO:0000313" key="2">
    <source>
        <dbReference type="EMBL" id="NEX63900.1"/>
    </source>
</evidence>
<dbReference type="GO" id="GO:0016747">
    <property type="term" value="F:acyltransferase activity, transferring groups other than amino-acyl groups"/>
    <property type="evidence" value="ECO:0007669"/>
    <property type="project" value="InterPro"/>
</dbReference>